<evidence type="ECO:0000313" key="2">
    <source>
        <dbReference type="Proteomes" id="UP000321617"/>
    </source>
</evidence>
<dbReference type="AlphaFoldDB" id="A0A562V2E7"/>
<sequence>MSNPYQFPVVLRGYDPVKVDEFLAAVEANHAGGGEPLPPPQLDIVLRGYDRTQVDDVFQRHGGVATPPRKPGLLSRLFKS</sequence>
<reference evidence="1 2" key="1">
    <citation type="journal article" date="2013" name="Stand. Genomic Sci.">
        <title>Genomic Encyclopedia of Type Strains, Phase I: The one thousand microbial genomes (KMG-I) project.</title>
        <authorList>
            <person name="Kyrpides N.C."/>
            <person name="Woyke T."/>
            <person name="Eisen J.A."/>
            <person name="Garrity G."/>
            <person name="Lilburn T.G."/>
            <person name="Beck B.J."/>
            <person name="Whitman W.B."/>
            <person name="Hugenholtz P."/>
            <person name="Klenk H.P."/>
        </authorList>
    </citation>
    <scope>NUCLEOTIDE SEQUENCE [LARGE SCALE GENOMIC DNA]</scope>
    <source>
        <strain evidence="1 2">DSM 45044</strain>
    </source>
</reference>
<keyword evidence="2" id="KW-1185">Reference proteome</keyword>
<comment type="caution">
    <text evidence="1">The sequence shown here is derived from an EMBL/GenBank/DDBJ whole genome shotgun (WGS) entry which is preliminary data.</text>
</comment>
<proteinExistence type="predicted"/>
<dbReference type="InterPro" id="IPR019933">
    <property type="entry name" value="DivIVA_domain"/>
</dbReference>
<protein>
    <submittedName>
        <fullName evidence="1">DivIVA domain-containing protein</fullName>
    </submittedName>
</protein>
<accession>A0A562V2E7</accession>
<gene>
    <name evidence="1" type="ORF">LX16_2771</name>
</gene>
<name>A0A562V2E7_9ACTN</name>
<dbReference type="OrthoDB" id="5198800at2"/>
<dbReference type="NCBIfam" id="TIGR03544">
    <property type="entry name" value="DivI1A_domain"/>
    <property type="match status" value="1"/>
</dbReference>
<dbReference type="Proteomes" id="UP000321617">
    <property type="component" value="Unassembled WGS sequence"/>
</dbReference>
<dbReference type="EMBL" id="VLLL01000006">
    <property type="protein sequence ID" value="TWJ12025.1"/>
    <property type="molecule type" value="Genomic_DNA"/>
</dbReference>
<evidence type="ECO:0000313" key="1">
    <source>
        <dbReference type="EMBL" id="TWJ12025.1"/>
    </source>
</evidence>
<dbReference type="RefSeq" id="WP_147138818.1">
    <property type="nucleotide sequence ID" value="NZ_BAABIJ010000002.1"/>
</dbReference>
<organism evidence="1 2">
    <name type="scientific">Stackebrandtia albiflava</name>
    <dbReference type="NCBI Taxonomy" id="406432"/>
    <lineage>
        <taxon>Bacteria</taxon>
        <taxon>Bacillati</taxon>
        <taxon>Actinomycetota</taxon>
        <taxon>Actinomycetes</taxon>
        <taxon>Glycomycetales</taxon>
        <taxon>Glycomycetaceae</taxon>
        <taxon>Stackebrandtia</taxon>
    </lineage>
</organism>